<dbReference type="Proteomes" id="UP000237105">
    <property type="component" value="Unassembled WGS sequence"/>
</dbReference>
<dbReference type="EMBL" id="JXTB01000269">
    <property type="protein sequence ID" value="PON48931.1"/>
    <property type="molecule type" value="Genomic_DNA"/>
</dbReference>
<evidence type="ECO:0000313" key="2">
    <source>
        <dbReference type="EMBL" id="PON48931.1"/>
    </source>
</evidence>
<comment type="caution">
    <text evidence="2">The sequence shown here is derived from an EMBL/GenBank/DDBJ whole genome shotgun (WGS) entry which is preliminary data.</text>
</comment>
<dbReference type="AlphaFoldDB" id="A0A2P5BJH4"/>
<protein>
    <submittedName>
        <fullName evidence="2">Uncharacterized protein</fullName>
    </submittedName>
</protein>
<sequence length="268" mass="29798">MSSAGSAAPSSRSSSDGSNPKGKRIREETRGIAIEKWLRRAKVAKVKVQHDEWIGKPVLKHGKMFLNLLAKLVRDMIPASTLAWKDAIKEDLDLIFERLDLSKASSQNSENMSKQLYTPGQGSLSIGNLKTRELMSLIDCFEERHFKNNSWRNEYNQQKQAEMIASRDEALTQAQAQAQAHEIANLVDPTLSAESIVGPISIDEYAIMTQSLGTRSRWQKGVGSFPRLKNVGGPRATSKSNVATVQCEHAETITSLKQQLAEKDAEYQ</sequence>
<evidence type="ECO:0000313" key="3">
    <source>
        <dbReference type="Proteomes" id="UP000237105"/>
    </source>
</evidence>
<feature type="region of interest" description="Disordered" evidence="1">
    <location>
        <begin position="1"/>
        <end position="26"/>
    </location>
</feature>
<gene>
    <name evidence="2" type="ORF">PanWU01x14_233320</name>
</gene>
<proteinExistence type="predicted"/>
<accession>A0A2P5BJH4</accession>
<dbReference type="OrthoDB" id="1921870at2759"/>
<organism evidence="2 3">
    <name type="scientific">Parasponia andersonii</name>
    <name type="common">Sponia andersonii</name>
    <dbReference type="NCBI Taxonomy" id="3476"/>
    <lineage>
        <taxon>Eukaryota</taxon>
        <taxon>Viridiplantae</taxon>
        <taxon>Streptophyta</taxon>
        <taxon>Embryophyta</taxon>
        <taxon>Tracheophyta</taxon>
        <taxon>Spermatophyta</taxon>
        <taxon>Magnoliopsida</taxon>
        <taxon>eudicotyledons</taxon>
        <taxon>Gunneridae</taxon>
        <taxon>Pentapetalae</taxon>
        <taxon>rosids</taxon>
        <taxon>fabids</taxon>
        <taxon>Rosales</taxon>
        <taxon>Cannabaceae</taxon>
        <taxon>Parasponia</taxon>
    </lineage>
</organism>
<reference evidence="3" key="1">
    <citation type="submission" date="2016-06" db="EMBL/GenBank/DDBJ databases">
        <title>Parallel loss of symbiosis genes in relatives of nitrogen-fixing non-legume Parasponia.</title>
        <authorList>
            <person name="Van Velzen R."/>
            <person name="Holmer R."/>
            <person name="Bu F."/>
            <person name="Rutten L."/>
            <person name="Van Zeijl A."/>
            <person name="Liu W."/>
            <person name="Santuari L."/>
            <person name="Cao Q."/>
            <person name="Sharma T."/>
            <person name="Shen D."/>
            <person name="Roswanjaya Y."/>
            <person name="Wardhani T."/>
            <person name="Kalhor M.S."/>
            <person name="Jansen J."/>
            <person name="Van den Hoogen J."/>
            <person name="Gungor B."/>
            <person name="Hartog M."/>
            <person name="Hontelez J."/>
            <person name="Verver J."/>
            <person name="Yang W.-C."/>
            <person name="Schijlen E."/>
            <person name="Repin R."/>
            <person name="Schilthuizen M."/>
            <person name="Schranz E."/>
            <person name="Heidstra R."/>
            <person name="Miyata K."/>
            <person name="Fedorova E."/>
            <person name="Kohlen W."/>
            <person name="Bisseling T."/>
            <person name="Smit S."/>
            <person name="Geurts R."/>
        </authorList>
    </citation>
    <scope>NUCLEOTIDE SEQUENCE [LARGE SCALE GENOMIC DNA]</scope>
    <source>
        <strain evidence="3">cv. WU1-14</strain>
    </source>
</reference>
<feature type="compositionally biased region" description="Low complexity" evidence="1">
    <location>
        <begin position="1"/>
        <end position="18"/>
    </location>
</feature>
<keyword evidence="3" id="KW-1185">Reference proteome</keyword>
<evidence type="ECO:0000256" key="1">
    <source>
        <dbReference type="SAM" id="MobiDB-lite"/>
    </source>
</evidence>
<name>A0A2P5BJH4_PARAD</name>